<accession>A0A9Q8W9M5</accession>
<dbReference type="AlphaFoldDB" id="A0A9Q8W9M5"/>
<gene>
    <name evidence="2" type="ORF">CLUP02_01131</name>
</gene>
<dbReference type="RefSeq" id="XP_049136130.1">
    <property type="nucleotide sequence ID" value="XM_049280173.1"/>
</dbReference>
<organism evidence="2 3">
    <name type="scientific">Colletotrichum lupini</name>
    <dbReference type="NCBI Taxonomy" id="145971"/>
    <lineage>
        <taxon>Eukaryota</taxon>
        <taxon>Fungi</taxon>
        <taxon>Dikarya</taxon>
        <taxon>Ascomycota</taxon>
        <taxon>Pezizomycotina</taxon>
        <taxon>Sordariomycetes</taxon>
        <taxon>Hypocreomycetidae</taxon>
        <taxon>Glomerellales</taxon>
        <taxon>Glomerellaceae</taxon>
        <taxon>Colletotrichum</taxon>
        <taxon>Colletotrichum acutatum species complex</taxon>
    </lineage>
</organism>
<sequence length="416" mass="45281">MVTIQGRQHISLHLRAGASSIHPVLPSFILFLVRYRSEQSQSKSSSLLHPAAVTAAASAAASVRQPLTVSLSSHTFADAHNNKSGPIPPPYSRLTLSFLETLALGSPPPPSSPLHRPSRAACGAWAITTDGSRSHPEPRSQLPREIPAEGSSGIRFTGSRFSGLLIRPTLAKCSHQGTPQVKVPIFPTKIALEISSRFALSLFEIPRGDHLLHHHHHHHHYHHHHPSCSFSLSLFWSCRPGLHLESSLPTAEKAREPTHQSSLSLAGVYLLPPASISDILSFTGPHHPLSHQTRGFDFQYLRHNFTSASFFLHPTLLHAGQLSSTALDPIIDPSPQSPYLYLFHRTAGAGGGSTNGGNGTAWHLGHSPHPYTGQSRSHQPTYPQEPVAKKPKPLFHSNTISNHAFIRPAFTPTYAT</sequence>
<proteinExistence type="predicted"/>
<evidence type="ECO:0000313" key="2">
    <source>
        <dbReference type="EMBL" id="UQC74480.1"/>
    </source>
</evidence>
<keyword evidence="3" id="KW-1185">Reference proteome</keyword>
<name>A0A9Q8W9M5_9PEZI</name>
<protein>
    <submittedName>
        <fullName evidence="2">Uncharacterized protein</fullName>
    </submittedName>
</protein>
<reference evidence="2" key="1">
    <citation type="journal article" date="2021" name="Mol. Plant Microbe Interact.">
        <title>Complete Genome Sequence of the Plant-Pathogenic Fungus Colletotrichum lupini.</title>
        <authorList>
            <person name="Baroncelli R."/>
            <person name="Pensec F."/>
            <person name="Da Lio D."/>
            <person name="Boufleur T."/>
            <person name="Vicente I."/>
            <person name="Sarrocco S."/>
            <person name="Picot A."/>
            <person name="Baraldi E."/>
            <person name="Sukno S."/>
            <person name="Thon M."/>
            <person name="Le Floch G."/>
        </authorList>
    </citation>
    <scope>NUCLEOTIDE SEQUENCE</scope>
    <source>
        <strain evidence="2">IMI 504893</strain>
    </source>
</reference>
<feature type="region of interest" description="Disordered" evidence="1">
    <location>
        <begin position="129"/>
        <end position="149"/>
    </location>
</feature>
<dbReference type="GeneID" id="73335183"/>
<dbReference type="KEGG" id="clup:CLUP02_01131"/>
<dbReference type="EMBL" id="CP019471">
    <property type="protein sequence ID" value="UQC74480.1"/>
    <property type="molecule type" value="Genomic_DNA"/>
</dbReference>
<evidence type="ECO:0000256" key="1">
    <source>
        <dbReference type="SAM" id="MobiDB-lite"/>
    </source>
</evidence>
<evidence type="ECO:0000313" key="3">
    <source>
        <dbReference type="Proteomes" id="UP000830671"/>
    </source>
</evidence>
<dbReference type="Proteomes" id="UP000830671">
    <property type="component" value="Chromosome 1"/>
</dbReference>